<comment type="subcellular location">
    <subcellularLocation>
        <location evidence="1">Periplasm</location>
    </subcellularLocation>
</comment>
<evidence type="ECO:0000256" key="4">
    <source>
        <dbReference type="ARBA" id="ARBA00022764"/>
    </source>
</evidence>
<dbReference type="RefSeq" id="WP_211680794.1">
    <property type="nucleotide sequence ID" value="NZ_JAGRQH010000002.1"/>
</dbReference>
<sequence>MLKKIALIGATVLTLATAPAVQAHAKLLSETPAINASGAAPANITLNFSEKLAPAFSRVTLKMVSMPGMDMPTPQDVPVKSSVSADGKSLVAVPAEALSAGKYVVEYRAVSTDTHRVKGDYLFTVQ</sequence>
<reference evidence="8 9" key="1">
    <citation type="submission" date="2021-04" db="EMBL/GenBank/DDBJ databases">
        <title>The complete genome sequence of Neokomagataea sp. TBRC 2177.</title>
        <authorList>
            <person name="Charoenyingcharoen P."/>
            <person name="Yukphan P."/>
        </authorList>
    </citation>
    <scope>NUCLEOTIDE SEQUENCE [LARGE SCALE GENOMIC DNA]</scope>
    <source>
        <strain evidence="8 9">TBRC 2177</strain>
    </source>
</reference>
<keyword evidence="4" id="KW-0574">Periplasm</keyword>
<feature type="signal peptide" evidence="6">
    <location>
        <begin position="1"/>
        <end position="25"/>
    </location>
</feature>
<evidence type="ECO:0000256" key="1">
    <source>
        <dbReference type="ARBA" id="ARBA00004418"/>
    </source>
</evidence>
<comment type="caution">
    <text evidence="8">The sequence shown here is derived from an EMBL/GenBank/DDBJ whole genome shotgun (WGS) entry which is preliminary data.</text>
</comment>
<organism evidence="8 9">
    <name type="scientific">Neokomagataea anthophila</name>
    <dbReference type="NCBI Taxonomy" id="2826925"/>
    <lineage>
        <taxon>Bacteria</taxon>
        <taxon>Pseudomonadati</taxon>
        <taxon>Pseudomonadota</taxon>
        <taxon>Alphaproteobacteria</taxon>
        <taxon>Acetobacterales</taxon>
        <taxon>Acetobacteraceae</taxon>
        <taxon>Neokomagataea</taxon>
    </lineage>
</organism>
<feature type="domain" description="CopC" evidence="7">
    <location>
        <begin position="24"/>
        <end position="125"/>
    </location>
</feature>
<dbReference type="InterPro" id="IPR014755">
    <property type="entry name" value="Cu-Rt/internalin_Ig-like"/>
</dbReference>
<evidence type="ECO:0000313" key="9">
    <source>
        <dbReference type="Proteomes" id="UP000677812"/>
    </source>
</evidence>
<proteinExistence type="inferred from homology"/>
<protein>
    <submittedName>
        <fullName evidence="8">Copper homeostasis periplasmic binding protein CopC</fullName>
    </submittedName>
</protein>
<dbReference type="Gene3D" id="2.60.40.1220">
    <property type="match status" value="1"/>
</dbReference>
<evidence type="ECO:0000256" key="3">
    <source>
        <dbReference type="ARBA" id="ARBA00022729"/>
    </source>
</evidence>
<keyword evidence="3 6" id="KW-0732">Signal</keyword>
<gene>
    <name evidence="8" type="primary">copC</name>
    <name evidence="8" type="ORF">KB213_04380</name>
</gene>
<evidence type="ECO:0000313" key="8">
    <source>
        <dbReference type="EMBL" id="MBR0559295.1"/>
    </source>
</evidence>
<evidence type="ECO:0000259" key="7">
    <source>
        <dbReference type="Pfam" id="PF04234"/>
    </source>
</evidence>
<feature type="chain" id="PRO_5046307497" evidence="6">
    <location>
        <begin position="26"/>
        <end position="126"/>
    </location>
</feature>
<dbReference type="Pfam" id="PF04234">
    <property type="entry name" value="CopC"/>
    <property type="match status" value="1"/>
</dbReference>
<dbReference type="NCBIfam" id="NF033814">
    <property type="entry name" value="copper_CopC"/>
    <property type="match status" value="1"/>
</dbReference>
<keyword evidence="9" id="KW-1185">Reference proteome</keyword>
<accession>A0ABS5E5W3</accession>
<dbReference type="InterPro" id="IPR014756">
    <property type="entry name" value="Ig_E-set"/>
</dbReference>
<evidence type="ECO:0000256" key="6">
    <source>
        <dbReference type="SAM" id="SignalP"/>
    </source>
</evidence>
<name>A0ABS5E5W3_9PROT</name>
<comment type="similarity">
    <text evidence="2">Belongs to the CopC family.</text>
</comment>
<dbReference type="SUPFAM" id="SSF81296">
    <property type="entry name" value="E set domains"/>
    <property type="match status" value="1"/>
</dbReference>
<dbReference type="InterPro" id="IPR007348">
    <property type="entry name" value="CopC_dom"/>
</dbReference>
<dbReference type="EMBL" id="JAGRQH010000002">
    <property type="protein sequence ID" value="MBR0559295.1"/>
    <property type="molecule type" value="Genomic_DNA"/>
</dbReference>
<keyword evidence="5" id="KW-0186">Copper</keyword>
<dbReference type="Proteomes" id="UP000677812">
    <property type="component" value="Unassembled WGS sequence"/>
</dbReference>
<dbReference type="InterPro" id="IPR047685">
    <property type="entry name" value="CopC-like"/>
</dbReference>
<evidence type="ECO:0000256" key="2">
    <source>
        <dbReference type="ARBA" id="ARBA00010509"/>
    </source>
</evidence>
<evidence type="ECO:0000256" key="5">
    <source>
        <dbReference type="ARBA" id="ARBA00023008"/>
    </source>
</evidence>